<evidence type="ECO:0000313" key="8">
    <source>
        <dbReference type="EMBL" id="KAG2585916.1"/>
    </source>
</evidence>
<dbReference type="AlphaFoldDB" id="A0A8T0RLV3"/>
<comment type="caution">
    <text evidence="8">The sequence shown here is derived from an EMBL/GenBank/DDBJ whole genome shotgun (WGS) entry which is preliminary data.</text>
</comment>
<dbReference type="EMBL" id="CM029046">
    <property type="protein sequence ID" value="KAG2585916.1"/>
    <property type="molecule type" value="Genomic_DNA"/>
</dbReference>
<keyword evidence="9" id="KW-1185">Reference proteome</keyword>
<keyword evidence="2" id="KW-0805">Transcription regulation</keyword>
<dbReference type="PANTHER" id="PTHR31312:SF1">
    <property type="entry name" value="TRANSCRIPTION ACTIVATOR GLK1"/>
    <property type="match status" value="1"/>
</dbReference>
<dbReference type="OrthoDB" id="60033at2759"/>
<comment type="subcellular location">
    <subcellularLocation>
        <location evidence="1">Nucleus</location>
    </subcellularLocation>
</comment>
<dbReference type="InterPro" id="IPR009057">
    <property type="entry name" value="Homeodomain-like_sf"/>
</dbReference>
<dbReference type="PROSITE" id="PS51294">
    <property type="entry name" value="HTH_MYB"/>
    <property type="match status" value="1"/>
</dbReference>
<feature type="domain" description="HTH myb-type" evidence="7">
    <location>
        <begin position="199"/>
        <end position="258"/>
    </location>
</feature>
<dbReference type="GO" id="GO:0005634">
    <property type="term" value="C:nucleus"/>
    <property type="evidence" value="ECO:0007669"/>
    <property type="project" value="UniProtKB-SubCell"/>
</dbReference>
<protein>
    <recommendedName>
        <fullName evidence="7">HTH myb-type domain-containing protein</fullName>
    </recommendedName>
</protein>
<feature type="region of interest" description="Disordered" evidence="6">
    <location>
        <begin position="138"/>
        <end position="205"/>
    </location>
</feature>
<dbReference type="PANTHER" id="PTHR31312">
    <property type="entry name" value="TRANSCRIPTION ACTIVATOR GLK1"/>
    <property type="match status" value="1"/>
</dbReference>
<evidence type="ECO:0000256" key="5">
    <source>
        <dbReference type="ARBA" id="ARBA00023242"/>
    </source>
</evidence>
<keyword evidence="3" id="KW-0238">DNA-binding</keyword>
<dbReference type="InterPro" id="IPR001005">
    <property type="entry name" value="SANT/Myb"/>
</dbReference>
<sequence>MLEVSSLRSPSKVDHQRGFVGDHVVFPTSGSVCDDFMVDDNLLDYIDFSCDVPFFDADGDILPDLEVDPTELLAEFSSPETSPTEADGCRVEAKPPDDLRQALAAAEEEAVTTSTTVEEKKADEIINRRMLLGNDDDKLAAASGSGVTTTRKSVDAEGSSAVTTEEDSAGAGSDTKSSSASAGGHCGKKKAADKNSSNGKRKVKVDWTPELHRRFVQAVEQLGIDKAVPSRILEIMGIDCLTRHNIASHLQKYRSHRKHLMAREAEAASWAQKRHHMYAPAPARKLDAAAAAGGPWVVPTLGFPPPPPPLCRPLHVWGHPPTAGVEAAAPPPAMLPVWARHLAPPRPWAPPVAYWHLQQQQYNAARKWGGPHQAAAAAVTPAMVPRFPVPPHPHPATMYRPPMVVPPPPTTTTTKLADLQLQLDAHPSKESIDAAIGDVLVKPWLPLPLGLKPPSMDSVMSELHKQGIPKVPPSSA</sequence>
<proteinExistence type="predicted"/>
<evidence type="ECO:0000256" key="4">
    <source>
        <dbReference type="ARBA" id="ARBA00023163"/>
    </source>
</evidence>
<evidence type="ECO:0000259" key="7">
    <source>
        <dbReference type="PROSITE" id="PS51294"/>
    </source>
</evidence>
<reference evidence="8" key="1">
    <citation type="submission" date="2020-05" db="EMBL/GenBank/DDBJ databases">
        <title>WGS assembly of Panicum virgatum.</title>
        <authorList>
            <person name="Lovell J.T."/>
            <person name="Jenkins J."/>
            <person name="Shu S."/>
            <person name="Juenger T.E."/>
            <person name="Schmutz J."/>
        </authorList>
    </citation>
    <scope>NUCLEOTIDE SEQUENCE</scope>
    <source>
        <strain evidence="8">AP13</strain>
    </source>
</reference>
<dbReference type="FunFam" id="1.10.10.60:FF:000007">
    <property type="entry name" value="Two-component response regulator"/>
    <property type="match status" value="1"/>
</dbReference>
<organism evidence="8 9">
    <name type="scientific">Panicum virgatum</name>
    <name type="common">Blackwell switchgrass</name>
    <dbReference type="NCBI Taxonomy" id="38727"/>
    <lineage>
        <taxon>Eukaryota</taxon>
        <taxon>Viridiplantae</taxon>
        <taxon>Streptophyta</taxon>
        <taxon>Embryophyta</taxon>
        <taxon>Tracheophyta</taxon>
        <taxon>Spermatophyta</taxon>
        <taxon>Magnoliopsida</taxon>
        <taxon>Liliopsida</taxon>
        <taxon>Poales</taxon>
        <taxon>Poaceae</taxon>
        <taxon>PACMAD clade</taxon>
        <taxon>Panicoideae</taxon>
        <taxon>Panicodae</taxon>
        <taxon>Paniceae</taxon>
        <taxon>Panicinae</taxon>
        <taxon>Panicum</taxon>
        <taxon>Panicum sect. Hiantes</taxon>
    </lineage>
</organism>
<dbReference type="Gene3D" id="1.10.10.60">
    <property type="entry name" value="Homeodomain-like"/>
    <property type="match status" value="1"/>
</dbReference>
<dbReference type="GO" id="GO:0003700">
    <property type="term" value="F:DNA-binding transcription factor activity"/>
    <property type="evidence" value="ECO:0007669"/>
    <property type="project" value="InterPro"/>
</dbReference>
<dbReference type="NCBIfam" id="TIGR01557">
    <property type="entry name" value="myb_SHAQKYF"/>
    <property type="match status" value="1"/>
</dbReference>
<dbReference type="InterPro" id="IPR017930">
    <property type="entry name" value="Myb_dom"/>
</dbReference>
<evidence type="ECO:0000256" key="6">
    <source>
        <dbReference type="SAM" id="MobiDB-lite"/>
    </source>
</evidence>
<dbReference type="Proteomes" id="UP000823388">
    <property type="component" value="Chromosome 5N"/>
</dbReference>
<keyword evidence="4" id="KW-0804">Transcription</keyword>
<keyword evidence="5" id="KW-0539">Nucleus</keyword>
<dbReference type="SUPFAM" id="SSF46689">
    <property type="entry name" value="Homeodomain-like"/>
    <property type="match status" value="1"/>
</dbReference>
<dbReference type="InterPro" id="IPR044825">
    <property type="entry name" value="GLK1/2-like"/>
</dbReference>
<name>A0A8T0RLV3_PANVG</name>
<evidence type="ECO:0000256" key="3">
    <source>
        <dbReference type="ARBA" id="ARBA00023125"/>
    </source>
</evidence>
<dbReference type="GO" id="GO:0045893">
    <property type="term" value="P:positive regulation of DNA-templated transcription"/>
    <property type="evidence" value="ECO:0007669"/>
    <property type="project" value="InterPro"/>
</dbReference>
<evidence type="ECO:0000313" key="9">
    <source>
        <dbReference type="Proteomes" id="UP000823388"/>
    </source>
</evidence>
<dbReference type="Pfam" id="PF00249">
    <property type="entry name" value="Myb_DNA-binding"/>
    <property type="match status" value="1"/>
</dbReference>
<accession>A0A8T0RLV3</accession>
<evidence type="ECO:0000256" key="1">
    <source>
        <dbReference type="ARBA" id="ARBA00004123"/>
    </source>
</evidence>
<dbReference type="InterPro" id="IPR006447">
    <property type="entry name" value="Myb_dom_plants"/>
</dbReference>
<gene>
    <name evidence="8" type="ORF">PVAP13_5NG008500</name>
</gene>
<dbReference type="GO" id="GO:0000976">
    <property type="term" value="F:transcription cis-regulatory region binding"/>
    <property type="evidence" value="ECO:0007669"/>
    <property type="project" value="TreeGrafter"/>
</dbReference>
<evidence type="ECO:0000256" key="2">
    <source>
        <dbReference type="ARBA" id="ARBA00023015"/>
    </source>
</evidence>